<organism evidence="2 3">
    <name type="scientific">Leeia aquatica</name>
    <dbReference type="NCBI Taxonomy" id="2725557"/>
    <lineage>
        <taxon>Bacteria</taxon>
        <taxon>Pseudomonadati</taxon>
        <taxon>Pseudomonadota</taxon>
        <taxon>Betaproteobacteria</taxon>
        <taxon>Neisseriales</taxon>
        <taxon>Leeiaceae</taxon>
        <taxon>Leeia</taxon>
    </lineage>
</organism>
<proteinExistence type="predicted"/>
<dbReference type="AlphaFoldDB" id="A0A847S5D0"/>
<feature type="transmembrane region" description="Helical" evidence="1">
    <location>
        <begin position="54"/>
        <end position="76"/>
    </location>
</feature>
<comment type="caution">
    <text evidence="2">The sequence shown here is derived from an EMBL/GenBank/DDBJ whole genome shotgun (WGS) entry which is preliminary data.</text>
</comment>
<evidence type="ECO:0000256" key="1">
    <source>
        <dbReference type="SAM" id="Phobius"/>
    </source>
</evidence>
<keyword evidence="1" id="KW-0812">Transmembrane</keyword>
<reference evidence="2 3" key="1">
    <citation type="submission" date="2020-04" db="EMBL/GenBank/DDBJ databases">
        <title>Draft genome of Leeia sp. IMCC25680.</title>
        <authorList>
            <person name="Song J."/>
            <person name="Cho J.-C."/>
        </authorList>
    </citation>
    <scope>NUCLEOTIDE SEQUENCE [LARGE SCALE GENOMIC DNA]</scope>
    <source>
        <strain evidence="2 3">IMCC25680</strain>
    </source>
</reference>
<keyword evidence="1" id="KW-1133">Transmembrane helix</keyword>
<name>A0A847S5D0_9NEIS</name>
<dbReference type="RefSeq" id="WP_168875939.1">
    <property type="nucleotide sequence ID" value="NZ_JABAIM010000001.1"/>
</dbReference>
<dbReference type="EMBL" id="JABAIM010000001">
    <property type="protein sequence ID" value="NLR74317.1"/>
    <property type="molecule type" value="Genomic_DNA"/>
</dbReference>
<evidence type="ECO:0000313" key="2">
    <source>
        <dbReference type="EMBL" id="NLR74317.1"/>
    </source>
</evidence>
<gene>
    <name evidence="2" type="ORF">HF682_04005</name>
</gene>
<dbReference type="Pfam" id="PF11391">
    <property type="entry name" value="DUF2798"/>
    <property type="match status" value="1"/>
</dbReference>
<accession>A0A847S5D0</accession>
<dbReference type="Proteomes" id="UP000587991">
    <property type="component" value="Unassembled WGS sequence"/>
</dbReference>
<feature type="transmembrane region" description="Helical" evidence="1">
    <location>
        <begin position="21"/>
        <end position="42"/>
    </location>
</feature>
<protein>
    <submittedName>
        <fullName evidence="2">DUF2798 domain-containing protein</fullName>
    </submittedName>
</protein>
<keyword evidence="1" id="KW-0472">Membrane</keyword>
<sequence length="87" mass="9722">MQSVDAVTPRSRKLPARYAGIVMPFLLSLLMTCVVSLISTLRNVGWVDHFASRWLSAWGISWLIAFPVLLLVLPVVRKLTAMLVEKA</sequence>
<keyword evidence="3" id="KW-1185">Reference proteome</keyword>
<dbReference type="InterPro" id="IPR021529">
    <property type="entry name" value="DUF2798"/>
</dbReference>
<evidence type="ECO:0000313" key="3">
    <source>
        <dbReference type="Proteomes" id="UP000587991"/>
    </source>
</evidence>